<keyword evidence="2" id="KW-0963">Cytoplasm</keyword>
<name>A0A0N5CY49_THECL</name>
<evidence type="ECO:0000256" key="4">
    <source>
        <dbReference type="ARBA" id="ARBA00022679"/>
    </source>
</evidence>
<dbReference type="Proteomes" id="UP000276776">
    <property type="component" value="Unassembled WGS sequence"/>
</dbReference>
<accession>A0A0N5CY49</accession>
<dbReference type="PANTHER" id="PTHR13493:SF3">
    <property type="entry name" value="RRNA N6-ADENOSINE-METHYLTRANSFERASE ZCCHC4"/>
    <property type="match status" value="1"/>
</dbReference>
<protein>
    <submittedName>
        <fullName evidence="7">CTCHY-type domain-containing protein</fullName>
    </submittedName>
</protein>
<comment type="subcellular location">
    <subcellularLocation>
        <location evidence="1">Cytoplasm</location>
    </subcellularLocation>
</comment>
<dbReference type="WBParaSite" id="TCLT_0000535601-mRNA-1">
    <property type="protein sequence ID" value="TCLT_0000535601-mRNA-1"/>
    <property type="gene ID" value="TCLT_0000535601"/>
</dbReference>
<dbReference type="GO" id="GO:0005730">
    <property type="term" value="C:nucleolus"/>
    <property type="evidence" value="ECO:0007669"/>
    <property type="project" value="TreeGrafter"/>
</dbReference>
<dbReference type="AlphaFoldDB" id="A0A0N5CY49"/>
<dbReference type="OrthoDB" id="431817at2759"/>
<evidence type="ECO:0000256" key="3">
    <source>
        <dbReference type="ARBA" id="ARBA00022603"/>
    </source>
</evidence>
<organism evidence="7">
    <name type="scientific">Thelazia callipaeda</name>
    <name type="common">Oriental eyeworm</name>
    <name type="synonym">Parasitic nematode</name>
    <dbReference type="NCBI Taxonomy" id="103827"/>
    <lineage>
        <taxon>Eukaryota</taxon>
        <taxon>Metazoa</taxon>
        <taxon>Ecdysozoa</taxon>
        <taxon>Nematoda</taxon>
        <taxon>Chromadorea</taxon>
        <taxon>Rhabditida</taxon>
        <taxon>Spirurina</taxon>
        <taxon>Spiruromorpha</taxon>
        <taxon>Thelazioidea</taxon>
        <taxon>Thelaziidae</taxon>
        <taxon>Thelazia</taxon>
    </lineage>
</organism>
<evidence type="ECO:0000313" key="6">
    <source>
        <dbReference type="Proteomes" id="UP000276776"/>
    </source>
</evidence>
<dbReference type="GO" id="GO:0005737">
    <property type="term" value="C:cytoplasm"/>
    <property type="evidence" value="ECO:0007669"/>
    <property type="project" value="UniProtKB-SubCell"/>
</dbReference>
<evidence type="ECO:0000256" key="2">
    <source>
        <dbReference type="ARBA" id="ARBA00022490"/>
    </source>
</evidence>
<dbReference type="OMA" id="FPYFMEH"/>
<dbReference type="InterPro" id="IPR041370">
    <property type="entry name" value="Mlase_EEF1AKMT1/ZCCHC4"/>
</dbReference>
<dbReference type="Pfam" id="PF10237">
    <property type="entry name" value="N6-adenineMlase"/>
    <property type="match status" value="1"/>
</dbReference>
<keyword evidence="4" id="KW-0808">Transferase</keyword>
<evidence type="ECO:0000256" key="1">
    <source>
        <dbReference type="ARBA" id="ARBA00004496"/>
    </source>
</evidence>
<dbReference type="InterPro" id="IPR039846">
    <property type="entry name" value="ZCCHC4"/>
</dbReference>
<sequence length="430" mass="50300">MKRKKKSMDNKSDWFLRKRRGFRVVLPVGQQIPSCLHGPCLLFERKIDKNKKEKFFSCAVYRSHKCCSFRLNITGDIPRYHILDRSSIFKACSRTYYYAAIRKKVNSLKAGNNEIFYCTTCNDVFTAPHIHVVKGPLKVADIRKPSQLFSAYTQKSSESQFWFSVESLLLLVNAIENFGTDGVLCIGTPTVFEYFQSQKILRKNIKSFLLDIDARFAPFWRSSHFAVYSMMTNFFFDPKSLDKLIVFFKSVHHLVIICDPPFGVFIEVLMESLKKLREQFFSTRMKDWNDSWCKYIIVLPIFTGKRFLVGNEFHMLDYKICYVNHSRYKRSEKSVVRIFTDLPLKAFDLSSYPEYKFCDKCDKFVAKSSSHCNLCHECPAEINMSKHCYECGRCVRGTYRHCAKCSCCHLPRRCLEIQKIGCKSSIQLQK</sequence>
<keyword evidence="3" id="KW-0489">Methyltransferase</keyword>
<keyword evidence="6" id="KW-1185">Reference proteome</keyword>
<dbReference type="GO" id="GO:0008988">
    <property type="term" value="F:rRNA (adenine-N6-)-methyltransferase activity"/>
    <property type="evidence" value="ECO:0007669"/>
    <property type="project" value="InterPro"/>
</dbReference>
<reference evidence="7" key="1">
    <citation type="submission" date="2017-02" db="UniProtKB">
        <authorList>
            <consortium name="WormBaseParasite"/>
        </authorList>
    </citation>
    <scope>IDENTIFICATION</scope>
</reference>
<reference evidence="5 6" key="2">
    <citation type="submission" date="2018-11" db="EMBL/GenBank/DDBJ databases">
        <authorList>
            <consortium name="Pathogen Informatics"/>
        </authorList>
    </citation>
    <scope>NUCLEOTIDE SEQUENCE [LARGE SCALE GENOMIC DNA]</scope>
</reference>
<dbReference type="STRING" id="103827.A0A0N5CY49"/>
<proteinExistence type="predicted"/>
<gene>
    <name evidence="5" type="ORF">TCLT_LOCUS5345</name>
</gene>
<evidence type="ECO:0000313" key="5">
    <source>
        <dbReference type="EMBL" id="VDN02576.1"/>
    </source>
</evidence>
<evidence type="ECO:0000313" key="7">
    <source>
        <dbReference type="WBParaSite" id="TCLT_0000535601-mRNA-1"/>
    </source>
</evidence>
<dbReference type="EMBL" id="UYYF01004334">
    <property type="protein sequence ID" value="VDN02576.1"/>
    <property type="molecule type" value="Genomic_DNA"/>
</dbReference>
<dbReference type="PANTHER" id="PTHR13493">
    <property type="entry name" value="ZINC FINGER CCHC DOMAIN-CONTAINING"/>
    <property type="match status" value="1"/>
</dbReference>